<dbReference type="HOGENOM" id="CLU_865684_0_0_0"/>
<name>F0SSA4_RUBBR</name>
<keyword evidence="7" id="KW-1185">Reference proteome</keyword>
<evidence type="ECO:0000313" key="7">
    <source>
        <dbReference type="Proteomes" id="UP000006860"/>
    </source>
</evidence>
<dbReference type="Pfam" id="PF03938">
    <property type="entry name" value="OmpH"/>
    <property type="match status" value="1"/>
</dbReference>
<dbReference type="RefSeq" id="WP_013626859.1">
    <property type="nucleotide sequence ID" value="NC_015174.1"/>
</dbReference>
<feature type="region of interest" description="Disordered" evidence="4">
    <location>
        <begin position="178"/>
        <end position="321"/>
    </location>
</feature>
<keyword evidence="3" id="KW-0175">Coiled coil</keyword>
<organism evidence="6 7">
    <name type="scientific">Rubinisphaera brasiliensis (strain ATCC 49424 / DSM 5305 / JCM 21570 / IAM 15109 / NBRC 103401 / IFAM 1448)</name>
    <name type="common">Planctomyces brasiliensis</name>
    <dbReference type="NCBI Taxonomy" id="756272"/>
    <lineage>
        <taxon>Bacteria</taxon>
        <taxon>Pseudomonadati</taxon>
        <taxon>Planctomycetota</taxon>
        <taxon>Planctomycetia</taxon>
        <taxon>Planctomycetales</taxon>
        <taxon>Planctomycetaceae</taxon>
        <taxon>Rubinisphaera</taxon>
    </lineage>
</organism>
<dbReference type="GO" id="GO:0050821">
    <property type="term" value="P:protein stabilization"/>
    <property type="evidence" value="ECO:0007669"/>
    <property type="project" value="TreeGrafter"/>
</dbReference>
<dbReference type="eggNOG" id="COG2825">
    <property type="taxonomic scope" value="Bacteria"/>
</dbReference>
<dbReference type="GO" id="GO:0051082">
    <property type="term" value="F:unfolded protein binding"/>
    <property type="evidence" value="ECO:0007669"/>
    <property type="project" value="InterPro"/>
</dbReference>
<comment type="similarity">
    <text evidence="1">Belongs to the Skp family.</text>
</comment>
<evidence type="ECO:0000313" key="6">
    <source>
        <dbReference type="EMBL" id="ADY58115.1"/>
    </source>
</evidence>
<dbReference type="EMBL" id="CP002546">
    <property type="protein sequence ID" value="ADY58115.1"/>
    <property type="molecule type" value="Genomic_DNA"/>
</dbReference>
<accession>F0SSA4</accession>
<feature type="compositionally biased region" description="Low complexity" evidence="4">
    <location>
        <begin position="227"/>
        <end position="240"/>
    </location>
</feature>
<proteinExistence type="inferred from homology"/>
<dbReference type="PANTHER" id="PTHR35089:SF1">
    <property type="entry name" value="CHAPERONE PROTEIN SKP"/>
    <property type="match status" value="1"/>
</dbReference>
<evidence type="ECO:0000256" key="2">
    <source>
        <dbReference type="ARBA" id="ARBA00022729"/>
    </source>
</evidence>
<evidence type="ECO:0000256" key="5">
    <source>
        <dbReference type="SAM" id="SignalP"/>
    </source>
</evidence>
<dbReference type="STRING" id="756272.Plabr_0488"/>
<dbReference type="Gene3D" id="3.30.910.20">
    <property type="entry name" value="Skp domain"/>
    <property type="match status" value="1"/>
</dbReference>
<feature type="signal peptide" evidence="5">
    <location>
        <begin position="1"/>
        <end position="25"/>
    </location>
</feature>
<reference evidence="7" key="1">
    <citation type="submission" date="2011-02" db="EMBL/GenBank/DDBJ databases">
        <title>The complete genome of Planctomyces brasiliensis DSM 5305.</title>
        <authorList>
            <person name="Lucas S."/>
            <person name="Copeland A."/>
            <person name="Lapidus A."/>
            <person name="Bruce D."/>
            <person name="Goodwin L."/>
            <person name="Pitluck S."/>
            <person name="Kyrpides N."/>
            <person name="Mavromatis K."/>
            <person name="Pagani I."/>
            <person name="Ivanova N."/>
            <person name="Ovchinnikova G."/>
            <person name="Lu M."/>
            <person name="Detter J.C."/>
            <person name="Han C."/>
            <person name="Land M."/>
            <person name="Hauser L."/>
            <person name="Markowitz V."/>
            <person name="Cheng J.-F."/>
            <person name="Hugenholtz P."/>
            <person name="Woyke T."/>
            <person name="Wu D."/>
            <person name="Tindall B."/>
            <person name="Pomrenke H.G."/>
            <person name="Brambilla E."/>
            <person name="Klenk H.-P."/>
            <person name="Eisen J.A."/>
        </authorList>
    </citation>
    <scope>NUCLEOTIDE SEQUENCE [LARGE SCALE GENOMIC DNA]</scope>
    <source>
        <strain evidence="7">ATCC 49424 / DSM 5305 / JCM 21570 / NBRC 103401 / IFAM 1448</strain>
    </source>
</reference>
<dbReference type="Proteomes" id="UP000006860">
    <property type="component" value="Chromosome"/>
</dbReference>
<keyword evidence="2 5" id="KW-0732">Signal</keyword>
<evidence type="ECO:0000256" key="1">
    <source>
        <dbReference type="ARBA" id="ARBA00009091"/>
    </source>
</evidence>
<feature type="chain" id="PRO_5003257279" evidence="5">
    <location>
        <begin position="26"/>
        <end position="321"/>
    </location>
</feature>
<feature type="coiled-coil region" evidence="3">
    <location>
        <begin position="86"/>
        <end position="121"/>
    </location>
</feature>
<protein>
    <submittedName>
        <fullName evidence="6">Outer membrane chaperone Skp (OmpH)</fullName>
    </submittedName>
</protein>
<gene>
    <name evidence="6" type="ordered locus">Plabr_0488</name>
</gene>
<dbReference type="GO" id="GO:0005829">
    <property type="term" value="C:cytosol"/>
    <property type="evidence" value="ECO:0007669"/>
    <property type="project" value="TreeGrafter"/>
</dbReference>
<dbReference type="eggNOG" id="COG0508">
    <property type="taxonomic scope" value="Bacteria"/>
</dbReference>
<dbReference type="AlphaFoldDB" id="F0SSA4"/>
<dbReference type="SMART" id="SM00935">
    <property type="entry name" value="OmpH"/>
    <property type="match status" value="1"/>
</dbReference>
<feature type="compositionally biased region" description="Basic and acidic residues" evidence="4">
    <location>
        <begin position="241"/>
        <end position="321"/>
    </location>
</feature>
<dbReference type="SUPFAM" id="SSF111384">
    <property type="entry name" value="OmpH-like"/>
    <property type="match status" value="1"/>
</dbReference>
<evidence type="ECO:0000256" key="3">
    <source>
        <dbReference type="SAM" id="Coils"/>
    </source>
</evidence>
<dbReference type="KEGG" id="pbs:Plabr_0488"/>
<sequence length="321" mass="34865">MFRSASALLLLIAALCFSGCGNNSADSKAVAIVDLDRVLKMTGTDLEIQNAVQERQTRIRDDLATFQKRLEDAWNTKKAEFGEEPSEEQQNQLQQFLIRLNQESQQAQSQAQANVSQFRQELYQTFQDQVSPISLEVAKEQGFSIVFGQNPSILAFDTSIDITDAVVERMKQLQQENAAGLGGEAPATGGEDAPALPGAPSITPKLQDPAPSETPLMDTPKLNLPSATETKPTPETPAAKPAEEKMTEEKPAAETDKESSAKPADSEKADAKPEEAKPAETSESKPAEEKPADKKPAEEKPAPEEKPAETSTDEEKSKEEK</sequence>
<dbReference type="InterPro" id="IPR005632">
    <property type="entry name" value="Chaperone_Skp"/>
</dbReference>
<evidence type="ECO:0000256" key="4">
    <source>
        <dbReference type="SAM" id="MobiDB-lite"/>
    </source>
</evidence>
<dbReference type="PANTHER" id="PTHR35089">
    <property type="entry name" value="CHAPERONE PROTEIN SKP"/>
    <property type="match status" value="1"/>
</dbReference>
<dbReference type="InterPro" id="IPR024930">
    <property type="entry name" value="Skp_dom_sf"/>
</dbReference>